<dbReference type="EMBL" id="JACAGB010000074">
    <property type="protein sequence ID" value="KAF6275264.1"/>
    <property type="molecule type" value="Genomic_DNA"/>
</dbReference>
<organism evidence="2 3">
    <name type="scientific">Pipistrellus kuhlii</name>
    <name type="common">Kuhl's pipistrelle</name>
    <dbReference type="NCBI Taxonomy" id="59472"/>
    <lineage>
        <taxon>Eukaryota</taxon>
        <taxon>Metazoa</taxon>
        <taxon>Chordata</taxon>
        <taxon>Craniata</taxon>
        <taxon>Vertebrata</taxon>
        <taxon>Euteleostomi</taxon>
        <taxon>Mammalia</taxon>
        <taxon>Eutheria</taxon>
        <taxon>Laurasiatheria</taxon>
        <taxon>Chiroptera</taxon>
        <taxon>Yangochiroptera</taxon>
        <taxon>Vespertilionidae</taxon>
        <taxon>Pipistrellus</taxon>
    </lineage>
</organism>
<feature type="region of interest" description="Disordered" evidence="1">
    <location>
        <begin position="1"/>
        <end position="25"/>
    </location>
</feature>
<proteinExistence type="predicted"/>
<protein>
    <submittedName>
        <fullName evidence="2">Uncharacterized protein</fullName>
    </submittedName>
</protein>
<evidence type="ECO:0000313" key="2">
    <source>
        <dbReference type="EMBL" id="KAF6275264.1"/>
    </source>
</evidence>
<reference evidence="2 3" key="1">
    <citation type="journal article" date="2020" name="Nature">
        <title>Six reference-quality genomes reveal evolution of bat adaptations.</title>
        <authorList>
            <person name="Jebb D."/>
            <person name="Huang Z."/>
            <person name="Pippel M."/>
            <person name="Hughes G.M."/>
            <person name="Lavrichenko K."/>
            <person name="Devanna P."/>
            <person name="Winkler S."/>
            <person name="Jermiin L.S."/>
            <person name="Skirmuntt E.C."/>
            <person name="Katzourakis A."/>
            <person name="Burkitt-Gray L."/>
            <person name="Ray D.A."/>
            <person name="Sullivan K.A.M."/>
            <person name="Roscito J.G."/>
            <person name="Kirilenko B.M."/>
            <person name="Davalos L.M."/>
            <person name="Corthals A.P."/>
            <person name="Power M.L."/>
            <person name="Jones G."/>
            <person name="Ransome R.D."/>
            <person name="Dechmann D.K.N."/>
            <person name="Locatelli A.G."/>
            <person name="Puechmaille S.J."/>
            <person name="Fedrigo O."/>
            <person name="Jarvis E.D."/>
            <person name="Hiller M."/>
            <person name="Vernes S.C."/>
            <person name="Myers E.W."/>
            <person name="Teeling E.C."/>
        </authorList>
    </citation>
    <scope>NUCLEOTIDE SEQUENCE [LARGE SCALE GENOMIC DNA]</scope>
    <source>
        <strain evidence="2">MPipKuh1</strain>
        <tissue evidence="2">Flight muscle</tissue>
    </source>
</reference>
<accession>A0A7J7RGY7</accession>
<sequence length="181" mass="19608">MNQEVTVDSRSGHRPGFQAPCSMGRGRCRRQQMDVSLSLPLSEIHEDIKIYIYIYRPVGCGPTSVNRNSCTSPSPPSPRPPPSLLAKAGLLRTQEGGDPEEGAVHRPDESLRRGRVHTPHRPSQALTSPVKPKPARSASWKDAHAGSWAVVWAPLHGLALSPLPLRLGRLQPGSRAATGMP</sequence>
<keyword evidence="3" id="KW-1185">Reference proteome</keyword>
<gene>
    <name evidence="2" type="ORF">mPipKuh1_010543</name>
</gene>
<feature type="compositionally biased region" description="Basic and acidic residues" evidence="1">
    <location>
        <begin position="102"/>
        <end position="112"/>
    </location>
</feature>
<dbReference type="Proteomes" id="UP000558488">
    <property type="component" value="Unassembled WGS sequence"/>
</dbReference>
<feature type="region of interest" description="Disordered" evidence="1">
    <location>
        <begin position="65"/>
        <end position="139"/>
    </location>
</feature>
<feature type="compositionally biased region" description="Pro residues" evidence="1">
    <location>
        <begin position="73"/>
        <end position="83"/>
    </location>
</feature>
<comment type="caution">
    <text evidence="2">The sequence shown here is derived from an EMBL/GenBank/DDBJ whole genome shotgun (WGS) entry which is preliminary data.</text>
</comment>
<name>A0A7J7RGY7_PIPKU</name>
<dbReference type="AlphaFoldDB" id="A0A7J7RGY7"/>
<evidence type="ECO:0000256" key="1">
    <source>
        <dbReference type="SAM" id="MobiDB-lite"/>
    </source>
</evidence>
<evidence type="ECO:0000313" key="3">
    <source>
        <dbReference type="Proteomes" id="UP000558488"/>
    </source>
</evidence>